<dbReference type="PANTHER" id="PTHR34075">
    <property type="entry name" value="BLR3430 PROTEIN"/>
    <property type="match status" value="1"/>
</dbReference>
<evidence type="ECO:0000259" key="1">
    <source>
        <dbReference type="Pfam" id="PF01796"/>
    </source>
</evidence>
<reference evidence="2" key="1">
    <citation type="journal article" date="2014" name="Genome Biol. Evol.">
        <title>Pangenome evidence for extensive interdomain horizontal transfer affecting lineage core and shell genes in uncultured planktonic thaumarchaeota and euryarchaeota.</title>
        <authorList>
            <person name="Deschamps P."/>
            <person name="Zivanovic Y."/>
            <person name="Moreira D."/>
            <person name="Rodriguez-Valera F."/>
            <person name="Lopez-Garcia P."/>
        </authorList>
    </citation>
    <scope>NUCLEOTIDE SEQUENCE</scope>
</reference>
<name>A0A075FM62_9ARCH</name>
<dbReference type="Gene3D" id="6.10.30.10">
    <property type="match status" value="1"/>
</dbReference>
<dbReference type="InterPro" id="IPR002878">
    <property type="entry name" value="ChsH2_C"/>
</dbReference>
<dbReference type="EMBL" id="KF900363">
    <property type="protein sequence ID" value="AIE92368.1"/>
    <property type="molecule type" value="Genomic_DNA"/>
</dbReference>
<dbReference type="AlphaFoldDB" id="A0A075FM62"/>
<accession>A0A075FM62</accession>
<evidence type="ECO:0000313" key="2">
    <source>
        <dbReference type="EMBL" id="AIE92368.1"/>
    </source>
</evidence>
<dbReference type="SUPFAM" id="SSF50249">
    <property type="entry name" value="Nucleic acid-binding proteins"/>
    <property type="match status" value="1"/>
</dbReference>
<dbReference type="Pfam" id="PF01796">
    <property type="entry name" value="OB_ChsH2_C"/>
    <property type="match status" value="1"/>
</dbReference>
<dbReference type="InterPro" id="IPR012340">
    <property type="entry name" value="NA-bd_OB-fold"/>
</dbReference>
<protein>
    <submittedName>
        <fullName evidence="2">Nucleic acid binding protein</fullName>
    </submittedName>
</protein>
<dbReference type="InterPro" id="IPR052513">
    <property type="entry name" value="Thioester_dehydratase-like"/>
</dbReference>
<organism evidence="2">
    <name type="scientific">uncultured marine thaumarchaeote AD1000_21_H05</name>
    <dbReference type="NCBI Taxonomy" id="1455901"/>
    <lineage>
        <taxon>Archaea</taxon>
        <taxon>Nitrososphaerota</taxon>
        <taxon>environmental samples</taxon>
    </lineage>
</organism>
<feature type="domain" description="ChsH2 C-terminal OB-fold" evidence="1">
    <location>
        <begin position="48"/>
        <end position="109"/>
    </location>
</feature>
<sequence>MSEKQDFIETIKEGKILAHKCTNCGNLSLATVYFCKKCGKRGFDDFILNGQGRVETYTIMTVPPTGFEKYAPYAWAVISLENYDLRISGFLPNIQKPEDLPIGTAVKIVDFDDRGIVLEKL</sequence>
<proteinExistence type="predicted"/>
<dbReference type="PANTHER" id="PTHR34075:SF5">
    <property type="entry name" value="BLR3430 PROTEIN"/>
    <property type="match status" value="1"/>
</dbReference>